<dbReference type="Proteomes" id="UP001455709">
    <property type="component" value="Unassembled WGS sequence"/>
</dbReference>
<evidence type="ECO:0000313" key="2">
    <source>
        <dbReference type="EMBL" id="MEO2215939.1"/>
    </source>
</evidence>
<dbReference type="EMBL" id="JBDOJC010000001">
    <property type="protein sequence ID" value="MEO2215939.1"/>
    <property type="molecule type" value="Genomic_DNA"/>
</dbReference>
<protein>
    <submittedName>
        <fullName evidence="2">Uncharacterized protein</fullName>
    </submittedName>
</protein>
<gene>
    <name evidence="2" type="ORF">ABGV49_02525</name>
</gene>
<keyword evidence="3" id="KW-1185">Reference proteome</keyword>
<evidence type="ECO:0000313" key="3">
    <source>
        <dbReference type="Proteomes" id="UP001455709"/>
    </source>
</evidence>
<evidence type="ECO:0000256" key="1">
    <source>
        <dbReference type="SAM" id="MobiDB-lite"/>
    </source>
</evidence>
<organism evidence="2 3">
    <name type="scientific">Chromobacterium vaccinii</name>
    <dbReference type="NCBI Taxonomy" id="1108595"/>
    <lineage>
        <taxon>Bacteria</taxon>
        <taxon>Pseudomonadati</taxon>
        <taxon>Pseudomonadota</taxon>
        <taxon>Betaproteobacteria</taxon>
        <taxon>Neisseriales</taxon>
        <taxon>Chromobacteriaceae</taxon>
        <taxon>Chromobacterium</taxon>
    </lineage>
</organism>
<dbReference type="RefSeq" id="WP_347369622.1">
    <property type="nucleotide sequence ID" value="NZ_JBDOJC010000001.1"/>
</dbReference>
<name>A0ABV0F785_9NEIS</name>
<feature type="compositionally biased region" description="Basic residues" evidence="1">
    <location>
        <begin position="27"/>
        <end position="36"/>
    </location>
</feature>
<accession>A0ABV0F785</accession>
<feature type="region of interest" description="Disordered" evidence="1">
    <location>
        <begin position="1"/>
        <end position="62"/>
    </location>
</feature>
<comment type="caution">
    <text evidence="2">The sequence shown here is derived from an EMBL/GenBank/DDBJ whole genome shotgun (WGS) entry which is preliminary data.</text>
</comment>
<reference evidence="2 3" key="1">
    <citation type="submission" date="2024-05" db="EMBL/GenBank/DDBJ databases">
        <authorList>
            <person name="De Oliveira J.P."/>
            <person name="Noriler S.A."/>
            <person name="De Oliveira A.G."/>
            <person name="Sipoli D.S."/>
        </authorList>
    </citation>
    <scope>NUCLEOTIDE SEQUENCE [LARGE SCALE GENOMIC DNA]</scope>
    <source>
        <strain evidence="2 3">LABIM189</strain>
    </source>
</reference>
<sequence>MNLAKEGSLLNPQRMRGSGRQQTSAFHHVRARHTRARSMPLSRPGKIYTNAGAPRLAIRNKS</sequence>
<proteinExistence type="predicted"/>